<name>A0ABR1EZ85_9ASCO</name>
<evidence type="ECO:0000313" key="2">
    <source>
        <dbReference type="Proteomes" id="UP001498771"/>
    </source>
</evidence>
<evidence type="ECO:0008006" key="3">
    <source>
        <dbReference type="Google" id="ProtNLM"/>
    </source>
</evidence>
<feature type="non-terminal residue" evidence="1">
    <location>
        <position position="106"/>
    </location>
</feature>
<keyword evidence="2" id="KW-1185">Reference proteome</keyword>
<evidence type="ECO:0000313" key="1">
    <source>
        <dbReference type="EMBL" id="KAK7202832.1"/>
    </source>
</evidence>
<organism evidence="1 2">
    <name type="scientific">Myxozyma melibiosi</name>
    <dbReference type="NCBI Taxonomy" id="54550"/>
    <lineage>
        <taxon>Eukaryota</taxon>
        <taxon>Fungi</taxon>
        <taxon>Dikarya</taxon>
        <taxon>Ascomycota</taxon>
        <taxon>Saccharomycotina</taxon>
        <taxon>Lipomycetes</taxon>
        <taxon>Lipomycetales</taxon>
        <taxon>Lipomycetaceae</taxon>
        <taxon>Myxozyma</taxon>
    </lineage>
</organism>
<dbReference type="GeneID" id="90039189"/>
<comment type="caution">
    <text evidence="1">The sequence shown here is derived from an EMBL/GenBank/DDBJ whole genome shotgun (WGS) entry which is preliminary data.</text>
</comment>
<gene>
    <name evidence="1" type="ORF">BZA70DRAFT_285128</name>
</gene>
<accession>A0ABR1EZ85</accession>
<dbReference type="Proteomes" id="UP001498771">
    <property type="component" value="Unassembled WGS sequence"/>
</dbReference>
<dbReference type="EMBL" id="JBBJBU010000015">
    <property type="protein sequence ID" value="KAK7202832.1"/>
    <property type="molecule type" value="Genomic_DNA"/>
</dbReference>
<dbReference type="RefSeq" id="XP_064765865.1">
    <property type="nucleotide sequence ID" value="XM_064913677.1"/>
</dbReference>
<protein>
    <recommendedName>
        <fullName evidence="3">Secreted protein</fullName>
    </recommendedName>
</protein>
<reference evidence="1 2" key="1">
    <citation type="submission" date="2024-03" db="EMBL/GenBank/DDBJ databases">
        <title>Genome-scale model development and genomic sequencing of the oleaginous clade Lipomyces.</title>
        <authorList>
            <consortium name="Lawrence Berkeley National Laboratory"/>
            <person name="Czajka J.J."/>
            <person name="Han Y."/>
            <person name="Kim J."/>
            <person name="Mondo S.J."/>
            <person name="Hofstad B.A."/>
            <person name="Robles A."/>
            <person name="Haridas S."/>
            <person name="Riley R."/>
            <person name="LaButti K."/>
            <person name="Pangilinan J."/>
            <person name="Andreopoulos W."/>
            <person name="Lipzen A."/>
            <person name="Yan J."/>
            <person name="Wang M."/>
            <person name="Ng V."/>
            <person name="Grigoriev I.V."/>
            <person name="Spatafora J.W."/>
            <person name="Magnuson J.K."/>
            <person name="Baker S.E."/>
            <person name="Pomraning K.R."/>
        </authorList>
    </citation>
    <scope>NUCLEOTIDE SEQUENCE [LARGE SCALE GENOMIC DNA]</scope>
    <source>
        <strain evidence="1 2">Phaff 52-87</strain>
    </source>
</reference>
<sequence length="106" mass="11489">MTGISVIHGSAASRALFFAVVSFADASISIRGRLRRGRQPRPLPNRRRDAVPCFPSVADFRRRNARRSLATVYFTAALNLDAGCMGCCCSSAVGTGRVVVVACVWW</sequence>
<proteinExistence type="predicted"/>